<gene>
    <name evidence="3" type="ORF">JAAARDRAFT_143920</name>
</gene>
<dbReference type="EMBL" id="KL197810">
    <property type="protein sequence ID" value="KDQ49098.1"/>
    <property type="molecule type" value="Genomic_DNA"/>
</dbReference>
<feature type="non-terminal residue" evidence="3">
    <location>
        <position position="118"/>
    </location>
</feature>
<sequence length="118" mass="13329">MANTRQDVFVRIENWANDLSGPNILWIKGFPGAGKSAIASSMVSRLRALHRLGSFFFFQRDQALSQTPSALWRMVAYDLSRIYPTVRNMIVAKLKADEAIVSTANIMQLFQELVKLPL</sequence>
<keyword evidence="4" id="KW-1185">Reference proteome</keyword>
<dbReference type="InterPro" id="IPR027417">
    <property type="entry name" value="P-loop_NTPase"/>
</dbReference>
<feature type="domain" description="Nephrocystin 3-like N-terminal" evidence="2">
    <location>
        <begin position="12"/>
        <end position="115"/>
    </location>
</feature>
<dbReference type="Proteomes" id="UP000027265">
    <property type="component" value="Unassembled WGS sequence"/>
</dbReference>
<dbReference type="InterPro" id="IPR056884">
    <property type="entry name" value="NPHP3-like_N"/>
</dbReference>
<dbReference type="OrthoDB" id="2928561at2759"/>
<accession>A0A067P2E5</accession>
<evidence type="ECO:0000313" key="4">
    <source>
        <dbReference type="Proteomes" id="UP000027265"/>
    </source>
</evidence>
<evidence type="ECO:0000256" key="1">
    <source>
        <dbReference type="ARBA" id="ARBA00022737"/>
    </source>
</evidence>
<reference evidence="4" key="1">
    <citation type="journal article" date="2014" name="Proc. Natl. Acad. Sci. U.S.A.">
        <title>Extensive sampling of basidiomycete genomes demonstrates inadequacy of the white-rot/brown-rot paradigm for wood decay fungi.</title>
        <authorList>
            <person name="Riley R."/>
            <person name="Salamov A.A."/>
            <person name="Brown D.W."/>
            <person name="Nagy L.G."/>
            <person name="Floudas D."/>
            <person name="Held B.W."/>
            <person name="Levasseur A."/>
            <person name="Lombard V."/>
            <person name="Morin E."/>
            <person name="Otillar R."/>
            <person name="Lindquist E.A."/>
            <person name="Sun H."/>
            <person name="LaButti K.M."/>
            <person name="Schmutz J."/>
            <person name="Jabbour D."/>
            <person name="Luo H."/>
            <person name="Baker S.E."/>
            <person name="Pisabarro A.G."/>
            <person name="Walton J.D."/>
            <person name="Blanchette R.A."/>
            <person name="Henrissat B."/>
            <person name="Martin F."/>
            <person name="Cullen D."/>
            <person name="Hibbett D.S."/>
            <person name="Grigoriev I.V."/>
        </authorList>
    </citation>
    <scope>NUCLEOTIDE SEQUENCE [LARGE SCALE GENOMIC DNA]</scope>
    <source>
        <strain evidence="4">MUCL 33604</strain>
    </source>
</reference>
<dbReference type="InParanoid" id="A0A067P2E5"/>
<keyword evidence="1" id="KW-0677">Repeat</keyword>
<name>A0A067P2E5_9AGAM</name>
<dbReference type="STRING" id="933084.A0A067P2E5"/>
<dbReference type="AlphaFoldDB" id="A0A067P2E5"/>
<evidence type="ECO:0000313" key="3">
    <source>
        <dbReference type="EMBL" id="KDQ49098.1"/>
    </source>
</evidence>
<organism evidence="3 4">
    <name type="scientific">Jaapia argillacea MUCL 33604</name>
    <dbReference type="NCBI Taxonomy" id="933084"/>
    <lineage>
        <taxon>Eukaryota</taxon>
        <taxon>Fungi</taxon>
        <taxon>Dikarya</taxon>
        <taxon>Basidiomycota</taxon>
        <taxon>Agaricomycotina</taxon>
        <taxon>Agaricomycetes</taxon>
        <taxon>Agaricomycetidae</taxon>
        <taxon>Jaapiales</taxon>
        <taxon>Jaapiaceae</taxon>
        <taxon>Jaapia</taxon>
    </lineage>
</organism>
<dbReference type="HOGENOM" id="CLU_000288_6_8_1"/>
<evidence type="ECO:0000259" key="2">
    <source>
        <dbReference type="Pfam" id="PF24883"/>
    </source>
</evidence>
<proteinExistence type="predicted"/>
<dbReference type="SUPFAM" id="SSF52540">
    <property type="entry name" value="P-loop containing nucleoside triphosphate hydrolases"/>
    <property type="match status" value="1"/>
</dbReference>
<dbReference type="Pfam" id="PF24883">
    <property type="entry name" value="NPHP3_N"/>
    <property type="match status" value="1"/>
</dbReference>
<protein>
    <recommendedName>
        <fullName evidence="2">Nephrocystin 3-like N-terminal domain-containing protein</fullName>
    </recommendedName>
</protein>